<gene>
    <name evidence="1" type="ORF">GALMADRAFT_222602</name>
</gene>
<evidence type="ECO:0000313" key="1">
    <source>
        <dbReference type="EMBL" id="KDR81009.1"/>
    </source>
</evidence>
<name>A0A067TM87_GALM3</name>
<dbReference type="EMBL" id="KL142371">
    <property type="protein sequence ID" value="KDR81009.1"/>
    <property type="molecule type" value="Genomic_DNA"/>
</dbReference>
<dbReference type="HOGENOM" id="CLU_067606_0_0_1"/>
<keyword evidence="2" id="KW-1185">Reference proteome</keyword>
<reference evidence="2" key="1">
    <citation type="journal article" date="2014" name="Proc. Natl. Acad. Sci. U.S.A.">
        <title>Extensive sampling of basidiomycete genomes demonstrates inadequacy of the white-rot/brown-rot paradigm for wood decay fungi.</title>
        <authorList>
            <person name="Riley R."/>
            <person name="Salamov A.A."/>
            <person name="Brown D.W."/>
            <person name="Nagy L.G."/>
            <person name="Floudas D."/>
            <person name="Held B.W."/>
            <person name="Levasseur A."/>
            <person name="Lombard V."/>
            <person name="Morin E."/>
            <person name="Otillar R."/>
            <person name="Lindquist E.A."/>
            <person name="Sun H."/>
            <person name="LaButti K.M."/>
            <person name="Schmutz J."/>
            <person name="Jabbour D."/>
            <person name="Luo H."/>
            <person name="Baker S.E."/>
            <person name="Pisabarro A.G."/>
            <person name="Walton J.D."/>
            <person name="Blanchette R.A."/>
            <person name="Henrissat B."/>
            <person name="Martin F."/>
            <person name="Cullen D."/>
            <person name="Hibbett D.S."/>
            <person name="Grigoriev I.V."/>
        </authorList>
    </citation>
    <scope>NUCLEOTIDE SEQUENCE [LARGE SCALE GENOMIC DNA]</scope>
    <source>
        <strain evidence="2">CBS 339.88</strain>
    </source>
</reference>
<accession>A0A067TM87</accession>
<proteinExistence type="predicted"/>
<dbReference type="Proteomes" id="UP000027222">
    <property type="component" value="Unassembled WGS sequence"/>
</dbReference>
<sequence length="398" mass="45511">MDNPLAIALPPEIKDHILRFCSLSSLASLARVHTMYHVGAEREIYRAVTLSISETSTLTPGIDSKTSRCLDTLSTIPEKASLVHSLTVSFPRKVPWTSKTCAVPILLIKTLCHTHSLSDLRVHLNFEKRGMDAGLQMLISEVLMANKFYLHTLYCDLYIDIIGIIARQPRLKIIGVYGDPNFDLGEYGLLNIFRYLEKTRSIFPIIFGLQHEEIKDVTELDYTMLVRTFPVFYPNNPLLCRAVADSLNRDLDTSYHRSIDKAKVDEVTTFKVYLTDLSDILRVRDIVKDIGEYFPNIRILCFYLELERPVTHPKMKDILSFISKLATVAFNRWQCHNNVETALPREFKVAQVKEWASTCPHLLGVYFLDGFALRLNEEGLWQVRSWEGFNIIGNGPIV</sequence>
<dbReference type="CDD" id="cd09917">
    <property type="entry name" value="F-box_SF"/>
    <property type="match status" value="1"/>
</dbReference>
<organism evidence="1 2">
    <name type="scientific">Galerina marginata (strain CBS 339.88)</name>
    <dbReference type="NCBI Taxonomy" id="685588"/>
    <lineage>
        <taxon>Eukaryota</taxon>
        <taxon>Fungi</taxon>
        <taxon>Dikarya</taxon>
        <taxon>Basidiomycota</taxon>
        <taxon>Agaricomycotina</taxon>
        <taxon>Agaricomycetes</taxon>
        <taxon>Agaricomycetidae</taxon>
        <taxon>Agaricales</taxon>
        <taxon>Agaricineae</taxon>
        <taxon>Strophariaceae</taxon>
        <taxon>Galerina</taxon>
    </lineage>
</organism>
<dbReference type="OrthoDB" id="3065666at2759"/>
<evidence type="ECO:0008006" key="3">
    <source>
        <dbReference type="Google" id="ProtNLM"/>
    </source>
</evidence>
<protein>
    <recommendedName>
        <fullName evidence="3">F-box domain-containing protein</fullName>
    </recommendedName>
</protein>
<evidence type="ECO:0000313" key="2">
    <source>
        <dbReference type="Proteomes" id="UP000027222"/>
    </source>
</evidence>
<dbReference type="AlphaFoldDB" id="A0A067TM87"/>